<evidence type="ECO:0000256" key="3">
    <source>
        <dbReference type="ARBA" id="ARBA00023163"/>
    </source>
</evidence>
<dbReference type="PANTHER" id="PTHR30363:SF46">
    <property type="entry name" value="LYSR FAMILY TRANSCRIPTIONAL REGULATOR"/>
    <property type="match status" value="1"/>
</dbReference>
<gene>
    <name evidence="5" type="ORF">H4684_000867</name>
</gene>
<keyword evidence="1" id="KW-0805">Transcription regulation</keyword>
<dbReference type="InterPro" id="IPR050313">
    <property type="entry name" value="Carb_Metab_HTH_regulators"/>
</dbReference>
<dbReference type="InterPro" id="IPR001034">
    <property type="entry name" value="DeoR_HTH"/>
</dbReference>
<comment type="caution">
    <text evidence="5">The sequence shown here is derived from an EMBL/GenBank/DDBJ whole genome shotgun (WGS) entry which is preliminary data.</text>
</comment>
<dbReference type="InterPro" id="IPR037171">
    <property type="entry name" value="NagB/RpiA_transferase-like"/>
</dbReference>
<dbReference type="EMBL" id="JADBGG010000004">
    <property type="protein sequence ID" value="MBE1424240.1"/>
    <property type="molecule type" value="Genomic_DNA"/>
</dbReference>
<reference evidence="5 6" key="1">
    <citation type="submission" date="2020-10" db="EMBL/GenBank/DDBJ databases">
        <title>Genomic Encyclopedia of Type Strains, Phase IV (KMG-IV): sequencing the most valuable type-strain genomes for metagenomic binning, comparative biology and taxonomic classification.</title>
        <authorList>
            <person name="Goeker M."/>
        </authorList>
    </citation>
    <scope>NUCLEOTIDE SEQUENCE [LARGE SCALE GENOMIC DNA]</scope>
    <source>
        <strain evidence="5 6">DSM 4194</strain>
    </source>
</reference>
<dbReference type="Gene3D" id="1.10.10.10">
    <property type="entry name" value="Winged helix-like DNA-binding domain superfamily/Winged helix DNA-binding domain"/>
    <property type="match status" value="1"/>
</dbReference>
<dbReference type="SUPFAM" id="SSF46785">
    <property type="entry name" value="Winged helix' DNA-binding domain"/>
    <property type="match status" value="1"/>
</dbReference>
<dbReference type="SMART" id="SM00420">
    <property type="entry name" value="HTH_DEOR"/>
    <property type="match status" value="1"/>
</dbReference>
<sequence length="261" mass="28194">MLPADRRKHILEHILTQGSANTEALARQYGVSAMTIRRDLRLLEEQRRIQVTHGGAVPPSFLHEDLPYESKKVSCLGAKRAIARIAEKMVEDNSCIILDAGTTTLELALLLRNRHLTVVTTDLQIALILSQSPTVTVHTTGGFVERITGAHVGEAAMSFLASVNAAQAFIGTNVWDAAHGVATTTAVKQHLKRRMMQSAEQRILLADSSKYGVYSTWRVAGLADFSCIVTDAELAGEHREAVSAAGAKLRLADGVNFGSGN</sequence>
<evidence type="ECO:0000313" key="6">
    <source>
        <dbReference type="Proteomes" id="UP000639010"/>
    </source>
</evidence>
<evidence type="ECO:0000256" key="1">
    <source>
        <dbReference type="ARBA" id="ARBA00023015"/>
    </source>
</evidence>
<dbReference type="PROSITE" id="PS51000">
    <property type="entry name" value="HTH_DEOR_2"/>
    <property type="match status" value="1"/>
</dbReference>
<keyword evidence="2" id="KW-0238">DNA-binding</keyword>
<evidence type="ECO:0000256" key="2">
    <source>
        <dbReference type="ARBA" id="ARBA00023125"/>
    </source>
</evidence>
<dbReference type="PROSITE" id="PS00894">
    <property type="entry name" value="HTH_DEOR_1"/>
    <property type="match status" value="1"/>
</dbReference>
<dbReference type="InterPro" id="IPR036390">
    <property type="entry name" value="WH_DNA-bd_sf"/>
</dbReference>
<organism evidence="5 6">
    <name type="scientific">Desulfomicrobium macestii</name>
    <dbReference type="NCBI Taxonomy" id="90731"/>
    <lineage>
        <taxon>Bacteria</taxon>
        <taxon>Pseudomonadati</taxon>
        <taxon>Thermodesulfobacteriota</taxon>
        <taxon>Desulfovibrionia</taxon>
        <taxon>Desulfovibrionales</taxon>
        <taxon>Desulfomicrobiaceae</taxon>
        <taxon>Desulfomicrobium</taxon>
    </lineage>
</organism>
<evidence type="ECO:0000259" key="4">
    <source>
        <dbReference type="PROSITE" id="PS51000"/>
    </source>
</evidence>
<dbReference type="PANTHER" id="PTHR30363">
    <property type="entry name" value="HTH-TYPE TRANSCRIPTIONAL REGULATOR SRLR-RELATED"/>
    <property type="match status" value="1"/>
</dbReference>
<proteinExistence type="predicted"/>
<dbReference type="RefSeq" id="WP_192622936.1">
    <property type="nucleotide sequence ID" value="NZ_JADBGG010000004.1"/>
</dbReference>
<dbReference type="Pfam" id="PF00455">
    <property type="entry name" value="DeoRC"/>
    <property type="match status" value="1"/>
</dbReference>
<dbReference type="InterPro" id="IPR036388">
    <property type="entry name" value="WH-like_DNA-bd_sf"/>
</dbReference>
<protein>
    <submittedName>
        <fullName evidence="5">DeoR/GlpR family transcriptional regulator of sugar metabolism</fullName>
    </submittedName>
</protein>
<feature type="domain" description="HTH deoR-type" evidence="4">
    <location>
        <begin position="3"/>
        <end position="58"/>
    </location>
</feature>
<dbReference type="SUPFAM" id="SSF100950">
    <property type="entry name" value="NagB/RpiA/CoA transferase-like"/>
    <property type="match status" value="1"/>
</dbReference>
<dbReference type="InterPro" id="IPR018356">
    <property type="entry name" value="Tscrpt_reg_HTH_DeoR_CS"/>
</dbReference>
<dbReference type="InterPro" id="IPR014036">
    <property type="entry name" value="DeoR-like_C"/>
</dbReference>
<keyword evidence="3" id="KW-0804">Transcription</keyword>
<dbReference type="Gene3D" id="3.40.50.1360">
    <property type="match status" value="1"/>
</dbReference>
<dbReference type="PRINTS" id="PR00037">
    <property type="entry name" value="HTHLACR"/>
</dbReference>
<dbReference type="SMART" id="SM01134">
    <property type="entry name" value="DeoRC"/>
    <property type="match status" value="1"/>
</dbReference>
<dbReference type="Proteomes" id="UP000639010">
    <property type="component" value="Unassembled WGS sequence"/>
</dbReference>
<name>A0ABR9H0L2_9BACT</name>
<evidence type="ECO:0000313" key="5">
    <source>
        <dbReference type="EMBL" id="MBE1424240.1"/>
    </source>
</evidence>
<keyword evidence="6" id="KW-1185">Reference proteome</keyword>
<dbReference type="Pfam" id="PF08220">
    <property type="entry name" value="HTH_DeoR"/>
    <property type="match status" value="1"/>
</dbReference>
<accession>A0ABR9H0L2</accession>